<comment type="caution">
    <text evidence="4">The sequence shown here is derived from an EMBL/GenBank/DDBJ whole genome shotgun (WGS) entry which is preliminary data.</text>
</comment>
<dbReference type="PROSITE" id="PS50977">
    <property type="entry name" value="HTH_TETR_2"/>
    <property type="match status" value="1"/>
</dbReference>
<dbReference type="EMBL" id="PEBK01000009">
    <property type="protein sequence ID" value="PJM74638.1"/>
    <property type="molecule type" value="Genomic_DNA"/>
</dbReference>
<evidence type="ECO:0000313" key="4">
    <source>
        <dbReference type="EMBL" id="PJM74638.1"/>
    </source>
</evidence>
<dbReference type="InterPro" id="IPR023772">
    <property type="entry name" value="DNA-bd_HTH_TetR-type_CS"/>
</dbReference>
<dbReference type="RefSeq" id="WP_100513519.1">
    <property type="nucleotide sequence ID" value="NZ_PEBK01000009.1"/>
</dbReference>
<dbReference type="PROSITE" id="PS01081">
    <property type="entry name" value="HTH_TETR_1"/>
    <property type="match status" value="1"/>
</dbReference>
<protein>
    <submittedName>
        <fullName evidence="4">TetR family transcriptional regulator</fullName>
    </submittedName>
</protein>
<feature type="domain" description="HTH tetR-type" evidence="3">
    <location>
        <begin position="20"/>
        <end position="80"/>
    </location>
</feature>
<dbReference type="Proteomes" id="UP000231451">
    <property type="component" value="Unassembled WGS sequence"/>
</dbReference>
<dbReference type="PRINTS" id="PR00455">
    <property type="entry name" value="HTHTETR"/>
</dbReference>
<dbReference type="SUPFAM" id="SSF46689">
    <property type="entry name" value="Homeodomain-like"/>
    <property type="match status" value="1"/>
</dbReference>
<accession>A0A2M9HCU4</accession>
<dbReference type="OrthoDB" id="268339at2"/>
<dbReference type="PANTHER" id="PTHR30055">
    <property type="entry name" value="HTH-TYPE TRANSCRIPTIONAL REGULATOR RUTR"/>
    <property type="match status" value="1"/>
</dbReference>
<gene>
    <name evidence="4" type="ORF">CSQ87_08850</name>
</gene>
<keyword evidence="1 2" id="KW-0238">DNA-binding</keyword>
<keyword evidence="5" id="KW-1185">Reference proteome</keyword>
<dbReference type="InterPro" id="IPR050109">
    <property type="entry name" value="HTH-type_TetR-like_transc_reg"/>
</dbReference>
<evidence type="ECO:0000256" key="2">
    <source>
        <dbReference type="PROSITE-ProRule" id="PRU00335"/>
    </source>
</evidence>
<name>A0A2M9HCU4_9BIFI</name>
<dbReference type="AlphaFoldDB" id="A0A2M9HCU4"/>
<dbReference type="Pfam" id="PF00440">
    <property type="entry name" value="TetR_N"/>
    <property type="match status" value="1"/>
</dbReference>
<dbReference type="InterPro" id="IPR009057">
    <property type="entry name" value="Homeodomain-like_sf"/>
</dbReference>
<evidence type="ECO:0000259" key="3">
    <source>
        <dbReference type="PROSITE" id="PS50977"/>
    </source>
</evidence>
<dbReference type="InterPro" id="IPR001647">
    <property type="entry name" value="HTH_TetR"/>
</dbReference>
<reference evidence="4 5" key="1">
    <citation type="submission" date="2017-10" db="EMBL/GenBank/DDBJ databases">
        <title>Draft genome sequences of strains TRE 1, TRE 9, TRE H and TRI 7, isolated from tamarins, belonging to four potential novel Bifidobacterium species.</title>
        <authorList>
            <person name="Mattarelli P."/>
            <person name="Modesto M."/>
            <person name="Puglisi E."/>
            <person name="Morelli L."/>
            <person name="Spezio C."/>
            <person name="Bonetti A."/>
            <person name="Sandri C."/>
        </authorList>
    </citation>
    <scope>NUCLEOTIDE SEQUENCE [LARGE SCALE GENOMIC DNA]</scope>
    <source>
        <strain evidence="5">TRI7</strain>
    </source>
</reference>
<sequence length="209" mass="23864">MESALLSAISFERQGSSMARDARGSIIDASWELFKEKGFEKTTIDDIIAKAGIAKGTFYHHFQGKSALLSTLSDVFDEKYREMDSDLDPEGSAVEQIEYLNVQMFGWIEQHVPVELLSAQLASQLNERGDRSLVNQDRFYFAIHRKLVARGQERGEITRDYSTHDIVRLYAMAERSMLYDWCLHQGAQPLVGEPTRIVAEVLARFVRRI</sequence>
<dbReference type="Gene3D" id="1.10.357.10">
    <property type="entry name" value="Tetracycline Repressor, domain 2"/>
    <property type="match status" value="1"/>
</dbReference>
<dbReference type="InterPro" id="IPR036271">
    <property type="entry name" value="Tet_transcr_reg_TetR-rel_C_sf"/>
</dbReference>
<evidence type="ECO:0000256" key="1">
    <source>
        <dbReference type="ARBA" id="ARBA00023125"/>
    </source>
</evidence>
<organism evidence="4 5">
    <name type="scientific">Bifidobacterium simiarum</name>
    <dbReference type="NCBI Taxonomy" id="2045441"/>
    <lineage>
        <taxon>Bacteria</taxon>
        <taxon>Bacillati</taxon>
        <taxon>Actinomycetota</taxon>
        <taxon>Actinomycetes</taxon>
        <taxon>Bifidobacteriales</taxon>
        <taxon>Bifidobacteriaceae</taxon>
        <taxon>Bifidobacterium</taxon>
    </lineage>
</organism>
<proteinExistence type="predicted"/>
<feature type="DNA-binding region" description="H-T-H motif" evidence="2">
    <location>
        <begin position="43"/>
        <end position="62"/>
    </location>
</feature>
<dbReference type="GO" id="GO:0003700">
    <property type="term" value="F:DNA-binding transcription factor activity"/>
    <property type="evidence" value="ECO:0007669"/>
    <property type="project" value="TreeGrafter"/>
</dbReference>
<dbReference type="PANTHER" id="PTHR30055:SF226">
    <property type="entry name" value="HTH-TYPE TRANSCRIPTIONAL REGULATOR PKSA"/>
    <property type="match status" value="1"/>
</dbReference>
<dbReference type="GO" id="GO:0000976">
    <property type="term" value="F:transcription cis-regulatory region binding"/>
    <property type="evidence" value="ECO:0007669"/>
    <property type="project" value="TreeGrafter"/>
</dbReference>
<dbReference type="SUPFAM" id="SSF48498">
    <property type="entry name" value="Tetracyclin repressor-like, C-terminal domain"/>
    <property type="match status" value="1"/>
</dbReference>
<evidence type="ECO:0000313" key="5">
    <source>
        <dbReference type="Proteomes" id="UP000231451"/>
    </source>
</evidence>